<dbReference type="GO" id="GO:0004519">
    <property type="term" value="F:endonuclease activity"/>
    <property type="evidence" value="ECO:0007669"/>
    <property type="project" value="InterPro"/>
</dbReference>
<evidence type="ECO:0000313" key="3">
    <source>
        <dbReference type="EMBL" id="QAT62102.1"/>
    </source>
</evidence>
<dbReference type="InterPro" id="IPR011856">
    <property type="entry name" value="tRNA_endonuc-like_dom_sf"/>
</dbReference>
<feature type="transmembrane region" description="Helical" evidence="1">
    <location>
        <begin position="280"/>
        <end position="304"/>
    </location>
</feature>
<feature type="transmembrane region" description="Helical" evidence="1">
    <location>
        <begin position="40"/>
        <end position="59"/>
    </location>
</feature>
<reference evidence="4" key="1">
    <citation type="submission" date="2019-01" db="EMBL/GenBank/DDBJ databases">
        <title>Draft genomes of a novel of Sporanaerobacter strains.</title>
        <authorList>
            <person name="Ma S."/>
        </authorList>
    </citation>
    <scope>NUCLEOTIDE SEQUENCE [LARGE SCALE GENOMIC DNA]</scope>
    <source>
        <strain evidence="4">NJN-17</strain>
    </source>
</reference>
<keyword evidence="4" id="KW-1185">Reference proteome</keyword>
<feature type="transmembrane region" description="Helical" evidence="1">
    <location>
        <begin position="65"/>
        <end position="84"/>
    </location>
</feature>
<evidence type="ECO:0000259" key="2">
    <source>
        <dbReference type="Pfam" id="PF04471"/>
    </source>
</evidence>
<feature type="domain" description="Restriction endonuclease type IV Mrr" evidence="2">
    <location>
        <begin position="112"/>
        <end position="217"/>
    </location>
</feature>
<dbReference type="RefSeq" id="WP_114218047.1">
    <property type="nucleotide sequence ID" value="NZ_CP035282.1"/>
</dbReference>
<dbReference type="KEGG" id="spoa:EQM13_11150"/>
<dbReference type="Proteomes" id="UP000287969">
    <property type="component" value="Chromosome"/>
</dbReference>
<sequence length="313" mass="37212">MDFDKKDILKKYIEDLKRKRYINNYYIGKIKKGKSTEADFLDGFFLRIIIFIGTIIILYAETGYFIFSIVVSVQITILFSLLIYNFKNKKMKKKIAQINEELVKKKILKDINNLSSNEFKEYIKDILEEYYNTTFFEYSNHLDYLFTVDNEIWGVSCFKKSQDDRIGLKDINGFMEELKKTEASRGLIVTNSYFTEELKEKGYIHIKLVDFDEIIEIIKKIGKLPKKEEIEEIIVNKRKEKLSKRVNMKEQFFSKHNILRFFFLGIILILMSNLTRYTKYYTVVGGICIALSIISGSYNLYFFIKNHDFNLQK</sequence>
<dbReference type="InterPro" id="IPR011335">
    <property type="entry name" value="Restrct_endonuc-II-like"/>
</dbReference>
<dbReference type="EMBL" id="CP035282">
    <property type="protein sequence ID" value="QAT62102.1"/>
    <property type="molecule type" value="Genomic_DNA"/>
</dbReference>
<name>A0A410QDI7_9FIRM</name>
<dbReference type="GO" id="GO:0009307">
    <property type="term" value="P:DNA restriction-modification system"/>
    <property type="evidence" value="ECO:0007669"/>
    <property type="project" value="InterPro"/>
</dbReference>
<dbReference type="InterPro" id="IPR007560">
    <property type="entry name" value="Restrct_endonuc_IV_Mrr"/>
</dbReference>
<gene>
    <name evidence="3" type="ORF">EQM13_11150</name>
</gene>
<keyword evidence="1" id="KW-0812">Transmembrane</keyword>
<evidence type="ECO:0000313" key="4">
    <source>
        <dbReference type="Proteomes" id="UP000287969"/>
    </source>
</evidence>
<protein>
    <recommendedName>
        <fullName evidence="2">Restriction endonuclease type IV Mrr domain-containing protein</fullName>
    </recommendedName>
</protein>
<keyword evidence="1" id="KW-1133">Transmembrane helix</keyword>
<dbReference type="AlphaFoldDB" id="A0A410QDI7"/>
<feature type="transmembrane region" description="Helical" evidence="1">
    <location>
        <begin position="258"/>
        <end position="274"/>
    </location>
</feature>
<dbReference type="SUPFAM" id="SSF52980">
    <property type="entry name" value="Restriction endonuclease-like"/>
    <property type="match status" value="1"/>
</dbReference>
<accession>A0A410QDI7</accession>
<dbReference type="Gene3D" id="3.40.1350.10">
    <property type="match status" value="1"/>
</dbReference>
<dbReference type="GO" id="GO:0003677">
    <property type="term" value="F:DNA binding"/>
    <property type="evidence" value="ECO:0007669"/>
    <property type="project" value="InterPro"/>
</dbReference>
<proteinExistence type="predicted"/>
<keyword evidence="1" id="KW-0472">Membrane</keyword>
<dbReference type="OrthoDB" id="1706787at2"/>
<evidence type="ECO:0000256" key="1">
    <source>
        <dbReference type="SAM" id="Phobius"/>
    </source>
</evidence>
<organism evidence="3 4">
    <name type="scientific">Acidilutibacter cellobiosedens</name>
    <dbReference type="NCBI Taxonomy" id="2507161"/>
    <lineage>
        <taxon>Bacteria</taxon>
        <taxon>Bacillati</taxon>
        <taxon>Bacillota</taxon>
        <taxon>Tissierellia</taxon>
        <taxon>Tissierellales</taxon>
        <taxon>Acidilutibacteraceae</taxon>
        <taxon>Acidilutibacter</taxon>
    </lineage>
</organism>
<dbReference type="Pfam" id="PF04471">
    <property type="entry name" value="Mrr_cat"/>
    <property type="match status" value="1"/>
</dbReference>